<feature type="domain" description="Peptidase C39-like" evidence="1">
    <location>
        <begin position="161"/>
        <end position="306"/>
    </location>
</feature>
<evidence type="ECO:0000313" key="2">
    <source>
        <dbReference type="EMBL" id="EFS92231.1"/>
    </source>
</evidence>
<dbReference type="Gene3D" id="3.90.70.10">
    <property type="entry name" value="Cysteine proteinases"/>
    <property type="match status" value="1"/>
</dbReference>
<evidence type="ECO:0000259" key="1">
    <source>
        <dbReference type="Pfam" id="PF13529"/>
    </source>
</evidence>
<reference evidence="2" key="1">
    <citation type="submission" date="2010-08" db="EMBL/GenBank/DDBJ databases">
        <authorList>
            <person name="Weinstock G."/>
            <person name="Sodergren E."/>
            <person name="Clifton S."/>
            <person name="Fulton L."/>
            <person name="Fulton B."/>
            <person name="Courtney L."/>
            <person name="Fronick C."/>
            <person name="Harrison M."/>
            <person name="Strong C."/>
            <person name="Farmer C."/>
            <person name="Delahaunty K."/>
            <person name="Markovic C."/>
            <person name="Hall O."/>
            <person name="Minx P."/>
            <person name="Tomlinson C."/>
            <person name="Mitreva M."/>
            <person name="Hou S."/>
            <person name="Chen J."/>
            <person name="Wollam A."/>
            <person name="Pepin K.H."/>
            <person name="Johnson M."/>
            <person name="Bhonagiri V."/>
            <person name="Zhang X."/>
            <person name="Suruliraj S."/>
            <person name="Warren W."/>
            <person name="Chinwalla A."/>
            <person name="Mardis E.R."/>
            <person name="Wilson R.K."/>
        </authorList>
    </citation>
    <scope>NUCLEOTIDE SEQUENCE [LARGE SCALE GENOMIC DNA]</scope>
    <source>
        <strain evidence="2">HL044PA1</strain>
    </source>
</reference>
<accession>A0ABP2K9B9</accession>
<sequence>MLLSWTHDERRKENEMVVWPSVEYQLATQDGWDADHAVWTSPTVDAGFRADEAIISWNLPADVTASWQVRPGDQWLDLAIWDAKPGSSSRRTSYSASHGPFRVNVDTIIGSMSKLEVRATFSRPISTDEIRVWVNFSGPAFTAPLPDKPAVGDNLVGIAAQVKPLSQRELAHRTDLGGGGKAWCAATSLTMVCLAYGVDIPTDSPEPQGDPRVAWVASRVWDSSYDGTGNWVFNAALAGTFGLSARVVRLRSLDDMATFTSAGTPLICSLRFHKDEMPGADYSTAGHLLVVLGLTPNGDVRVADPACTTPQKGLRTYPRESFDRAWRRSRRSVIIVERSSHDRCH</sequence>
<dbReference type="EMBL" id="ADZU01000027">
    <property type="protein sequence ID" value="EFS92231.1"/>
    <property type="molecule type" value="Genomic_DNA"/>
</dbReference>
<dbReference type="InterPro" id="IPR039564">
    <property type="entry name" value="Peptidase_C39-like"/>
</dbReference>
<gene>
    <name evidence="2" type="ORF">HMPREF9607_01572</name>
</gene>
<comment type="caution">
    <text evidence="2">The sequence shown here is derived from an EMBL/GenBank/DDBJ whole genome shotgun (WGS) entry which is preliminary data.</text>
</comment>
<keyword evidence="3" id="KW-1185">Reference proteome</keyword>
<name>A0ABP2K9B9_9ACTN</name>
<dbReference type="Pfam" id="PF13529">
    <property type="entry name" value="Peptidase_C39_2"/>
    <property type="match status" value="1"/>
</dbReference>
<proteinExistence type="predicted"/>
<dbReference type="Proteomes" id="UP000003179">
    <property type="component" value="Unassembled WGS sequence"/>
</dbReference>
<protein>
    <recommendedName>
        <fullName evidence="1">Peptidase C39-like domain-containing protein</fullName>
    </recommendedName>
</protein>
<organism evidence="2 3">
    <name type="scientific">Cutibacterium modestum HL044PA1</name>
    <dbReference type="NCBI Taxonomy" id="765109"/>
    <lineage>
        <taxon>Bacteria</taxon>
        <taxon>Bacillati</taxon>
        <taxon>Actinomycetota</taxon>
        <taxon>Actinomycetes</taxon>
        <taxon>Propionibacteriales</taxon>
        <taxon>Propionibacteriaceae</taxon>
        <taxon>Cutibacterium</taxon>
        <taxon>Cutibacterium modestum</taxon>
    </lineage>
</organism>
<evidence type="ECO:0000313" key="3">
    <source>
        <dbReference type="Proteomes" id="UP000003179"/>
    </source>
</evidence>